<dbReference type="InterPro" id="IPR014718">
    <property type="entry name" value="GH-type_carb-bd"/>
</dbReference>
<gene>
    <name evidence="1" type="ORF">E1B28_010911</name>
</gene>
<name>A0A9P7URI5_9AGAR</name>
<dbReference type="Gene3D" id="2.70.98.10">
    <property type="match status" value="1"/>
</dbReference>
<comment type="caution">
    <text evidence="1">The sequence shown here is derived from an EMBL/GenBank/DDBJ whole genome shotgun (WGS) entry which is preliminary data.</text>
</comment>
<protein>
    <recommendedName>
        <fullName evidence="3">Galactose mutarotase-like protein</fullName>
    </recommendedName>
</protein>
<evidence type="ECO:0000313" key="1">
    <source>
        <dbReference type="EMBL" id="KAG7089209.1"/>
    </source>
</evidence>
<dbReference type="PANTHER" id="PTHR10091:SF0">
    <property type="entry name" value="GALACTOSE MUTAROTASE"/>
    <property type="match status" value="1"/>
</dbReference>
<evidence type="ECO:0008006" key="3">
    <source>
        <dbReference type="Google" id="ProtNLM"/>
    </source>
</evidence>
<dbReference type="GeneID" id="66079986"/>
<reference evidence="1" key="1">
    <citation type="journal article" date="2021" name="Genome Biol. Evol.">
        <title>The assembled and annotated genome of the fairy-ring fungus Marasmius oreades.</title>
        <authorList>
            <person name="Hiltunen M."/>
            <person name="Ament-Velasquez S.L."/>
            <person name="Johannesson H."/>
        </authorList>
    </citation>
    <scope>NUCLEOTIDE SEQUENCE</scope>
    <source>
        <strain evidence="1">03SP1</strain>
    </source>
</reference>
<dbReference type="InterPro" id="IPR008183">
    <property type="entry name" value="Aldose_1/G6P_1-epimerase"/>
</dbReference>
<dbReference type="Pfam" id="PF01263">
    <property type="entry name" value="Aldose_epim"/>
    <property type="match status" value="2"/>
</dbReference>
<dbReference type="AlphaFoldDB" id="A0A9P7URI5"/>
<dbReference type="Proteomes" id="UP001049176">
    <property type="component" value="Chromosome 7"/>
</dbReference>
<dbReference type="InterPro" id="IPR011013">
    <property type="entry name" value="Gal_mutarotase_sf_dom"/>
</dbReference>
<dbReference type="KEGG" id="more:E1B28_010911"/>
<dbReference type="GO" id="GO:0033499">
    <property type="term" value="P:galactose catabolic process via UDP-galactose, Leloir pathway"/>
    <property type="evidence" value="ECO:0007669"/>
    <property type="project" value="TreeGrafter"/>
</dbReference>
<proteinExistence type="predicted"/>
<accession>A0A9P7URI5</accession>
<dbReference type="PANTHER" id="PTHR10091">
    <property type="entry name" value="ALDOSE-1-EPIMERASE"/>
    <property type="match status" value="1"/>
</dbReference>
<organism evidence="1 2">
    <name type="scientific">Marasmius oreades</name>
    <name type="common">fairy-ring Marasmius</name>
    <dbReference type="NCBI Taxonomy" id="181124"/>
    <lineage>
        <taxon>Eukaryota</taxon>
        <taxon>Fungi</taxon>
        <taxon>Dikarya</taxon>
        <taxon>Basidiomycota</taxon>
        <taxon>Agaricomycotina</taxon>
        <taxon>Agaricomycetes</taxon>
        <taxon>Agaricomycetidae</taxon>
        <taxon>Agaricales</taxon>
        <taxon>Marasmiineae</taxon>
        <taxon>Marasmiaceae</taxon>
        <taxon>Marasmius</taxon>
    </lineage>
</organism>
<keyword evidence="2" id="KW-1185">Reference proteome</keyword>
<dbReference type="EMBL" id="CM032187">
    <property type="protein sequence ID" value="KAG7089209.1"/>
    <property type="molecule type" value="Genomic_DNA"/>
</dbReference>
<dbReference type="SUPFAM" id="SSF74650">
    <property type="entry name" value="Galactose mutarotase-like"/>
    <property type="match status" value="1"/>
</dbReference>
<dbReference type="OrthoDB" id="274691at2759"/>
<dbReference type="GO" id="GO:0030246">
    <property type="term" value="F:carbohydrate binding"/>
    <property type="evidence" value="ECO:0007669"/>
    <property type="project" value="InterPro"/>
</dbReference>
<dbReference type="GO" id="GO:0004034">
    <property type="term" value="F:aldose 1-epimerase activity"/>
    <property type="evidence" value="ECO:0007669"/>
    <property type="project" value="TreeGrafter"/>
</dbReference>
<dbReference type="RefSeq" id="XP_043005679.1">
    <property type="nucleotide sequence ID" value="XM_043155897.1"/>
</dbReference>
<sequence length="458" mass="50056">MMDKYSDIRFPSSLDLLPSSFRGDAKDEMAASDPVLLTLPSLTPSLAVEVVPNGVTFHRIIVQADGRTHDIVIGPEAPKDHLTQKYQGTIIGRYANRIPVGKHELERNGFKAEFDAQANENPRVSLHGGPVGFDSLAFQVLSPEETPSLFSQAELAHLPKSGQGSSFGFFRLESPDGDQGYPGKLLVEALVALVEPGEQGRKYSDSPDGAVGQEYDLGSIVYVYRAKVDKGVTAVNLTNHWGFNLDASLKEGEETLSVKEHTLIMKAKHVAVLDADSLITGFRDTPREHVHDGKKIGEGHPDSGYDDYYRFEDKAIGIPRRVPLSSLNALDILGDVLKPSNGPSASRGSRPDPVVELASERSGIKLVFDTNQSGAMFYSNGLADPAKGARKKIHGGSGIMNKGDGYPKWGAAFLEFHEPLAAFLDTSNKDKNDTLLTSDELYHNYVRVDVRFKEPRRK</sequence>
<dbReference type="GO" id="GO:0006006">
    <property type="term" value="P:glucose metabolic process"/>
    <property type="evidence" value="ECO:0007669"/>
    <property type="project" value="TreeGrafter"/>
</dbReference>
<evidence type="ECO:0000313" key="2">
    <source>
        <dbReference type="Proteomes" id="UP001049176"/>
    </source>
</evidence>